<dbReference type="GO" id="GO:0000209">
    <property type="term" value="P:protein polyubiquitination"/>
    <property type="evidence" value="ECO:0007669"/>
    <property type="project" value="TreeGrafter"/>
</dbReference>
<dbReference type="Proteomes" id="UP001203852">
    <property type="component" value="Unassembled WGS sequence"/>
</dbReference>
<name>A0AAN6DN61_9EURO</name>
<feature type="compositionally biased region" description="Polar residues" evidence="1">
    <location>
        <begin position="443"/>
        <end position="456"/>
    </location>
</feature>
<dbReference type="SUPFAM" id="SSF81383">
    <property type="entry name" value="F-box domain"/>
    <property type="match status" value="1"/>
</dbReference>
<feature type="compositionally biased region" description="Basic and acidic residues" evidence="1">
    <location>
        <begin position="87"/>
        <end position="107"/>
    </location>
</feature>
<feature type="region of interest" description="Disordered" evidence="1">
    <location>
        <begin position="315"/>
        <end position="334"/>
    </location>
</feature>
<feature type="region of interest" description="Disordered" evidence="1">
    <location>
        <begin position="438"/>
        <end position="469"/>
    </location>
</feature>
<evidence type="ECO:0000313" key="4">
    <source>
        <dbReference type="Proteomes" id="UP001203852"/>
    </source>
</evidence>
<dbReference type="PROSITE" id="PS50181">
    <property type="entry name" value="FBOX"/>
    <property type="match status" value="1"/>
</dbReference>
<dbReference type="InterPro" id="IPR001810">
    <property type="entry name" value="F-box_dom"/>
</dbReference>
<evidence type="ECO:0000259" key="2">
    <source>
        <dbReference type="PROSITE" id="PS50181"/>
    </source>
</evidence>
<gene>
    <name evidence="3" type="ORF">EDD36DRAFT_446171</name>
</gene>
<feature type="region of interest" description="Disordered" evidence="1">
    <location>
        <begin position="592"/>
        <end position="612"/>
    </location>
</feature>
<dbReference type="InterPro" id="IPR036047">
    <property type="entry name" value="F-box-like_dom_sf"/>
</dbReference>
<dbReference type="InterPro" id="IPR039719">
    <property type="entry name" value="FBXO28"/>
</dbReference>
<comment type="caution">
    <text evidence="3">The sequence shown here is derived from an EMBL/GenBank/DDBJ whole genome shotgun (WGS) entry which is preliminary data.</text>
</comment>
<keyword evidence="4" id="KW-1185">Reference proteome</keyword>
<sequence length="640" mass="71027">MEGLPEGIVSDILEYLDPQELISAQKTCTALARSARANRLWRVKCFEKSPSAAMRRQAGTLNSLTNALQGLTLSDRPALSSSATPSHQHDQESVMRESPRARAVNEWDRSAKDERVDWYSEYKARHAPLNAEWLNEQPSKPLDIKGIATLTGSDRAVGFLEDASVCVWDFAESVSGRRKFKQLGRSKSILCTDTVQPDESLVVDCVSTFSPQQRAFIAIGNILNEIDLNTFQVVSHSRYAYPITALSQCTSTDLPLTVGTQWSLHILDPRLSHSLTLQTRTERVEEVPAVSGNRTAILPDFTQSPGLYSCNFGPSAPFSEEPSPPTWSPRVSNLHPSHRRQNPHWMAYARVEPGPLSILHHAENEILLAGRFPSILSYDRRYFPRLQYVIHSGASLSSLTSIPYPPAGAPSSVTGGSTLVACGEYRGRGSLELYSLPHVIPGQTPSGQDPLTTSNPSEDDMLDLGRSPSVSSDGSLFSYKNRQEAASSKVLSAASQGTKIVFSDSEGGLKWIERDGRSLVRKWNINGFEVGEGGASVHGDQVVRKIIPLEVSNSEWGRRGDGDLLVWTGEKIGIVTTTPQYVDHEELVKELESNETASAKQEREEREKAEEYSKVMRKALERQADERRWMSQFRLRRGYF</sequence>
<organism evidence="3 4">
    <name type="scientific">Exophiala viscosa</name>
    <dbReference type="NCBI Taxonomy" id="2486360"/>
    <lineage>
        <taxon>Eukaryota</taxon>
        <taxon>Fungi</taxon>
        <taxon>Dikarya</taxon>
        <taxon>Ascomycota</taxon>
        <taxon>Pezizomycotina</taxon>
        <taxon>Eurotiomycetes</taxon>
        <taxon>Chaetothyriomycetidae</taxon>
        <taxon>Chaetothyriales</taxon>
        <taxon>Herpotrichiellaceae</taxon>
        <taxon>Exophiala</taxon>
    </lineage>
</organism>
<proteinExistence type="predicted"/>
<dbReference type="Pfam" id="PF12937">
    <property type="entry name" value="F-box-like"/>
    <property type="match status" value="1"/>
</dbReference>
<protein>
    <recommendedName>
        <fullName evidence="2">F-box domain-containing protein</fullName>
    </recommendedName>
</protein>
<dbReference type="PANTHER" id="PTHR13252">
    <property type="entry name" value="F-BOX ONLY PROTEIN 28"/>
    <property type="match status" value="1"/>
</dbReference>
<dbReference type="AlphaFoldDB" id="A0AAN6DN61"/>
<dbReference type="EMBL" id="MU404360">
    <property type="protein sequence ID" value="KAI1609524.1"/>
    <property type="molecule type" value="Genomic_DNA"/>
</dbReference>
<accession>A0AAN6DN61</accession>
<feature type="domain" description="F-box" evidence="2">
    <location>
        <begin position="1"/>
        <end position="44"/>
    </location>
</feature>
<evidence type="ECO:0000256" key="1">
    <source>
        <dbReference type="SAM" id="MobiDB-lite"/>
    </source>
</evidence>
<evidence type="ECO:0000313" key="3">
    <source>
        <dbReference type="EMBL" id="KAI1609524.1"/>
    </source>
</evidence>
<dbReference type="Gene3D" id="1.20.1280.50">
    <property type="match status" value="1"/>
</dbReference>
<dbReference type="SMART" id="SM00256">
    <property type="entry name" value="FBOX"/>
    <property type="match status" value="1"/>
</dbReference>
<feature type="region of interest" description="Disordered" evidence="1">
    <location>
        <begin position="76"/>
        <end position="107"/>
    </location>
</feature>
<feature type="compositionally biased region" description="Basic and acidic residues" evidence="1">
    <location>
        <begin position="600"/>
        <end position="612"/>
    </location>
</feature>
<dbReference type="PANTHER" id="PTHR13252:SF9">
    <property type="entry name" value="F-BOX ONLY PROTEIN 28"/>
    <property type="match status" value="1"/>
</dbReference>
<reference evidence="3" key="1">
    <citation type="journal article" date="2022" name="bioRxiv">
        <title>Deciphering the potential niche of two novel black yeast fungi from a biological soil crust based on their genomes, phenotypes, and melanin regulation.</title>
        <authorList>
            <consortium name="DOE Joint Genome Institute"/>
            <person name="Carr E.C."/>
            <person name="Barton Q."/>
            <person name="Grambo S."/>
            <person name="Sullivan M."/>
            <person name="Renfro C.M."/>
            <person name="Kuo A."/>
            <person name="Pangilinan J."/>
            <person name="Lipzen A."/>
            <person name="Keymanesh K."/>
            <person name="Savage E."/>
            <person name="Barry K."/>
            <person name="Grigoriev I.V."/>
            <person name="Riekhof W.R."/>
            <person name="Harris S.S."/>
        </authorList>
    </citation>
    <scope>NUCLEOTIDE SEQUENCE</scope>
    <source>
        <strain evidence="3">JF 03-4F</strain>
    </source>
</reference>